<dbReference type="PANTHER" id="PTHR43222:SF9">
    <property type="entry name" value="8-OXO-(D)GTP PHOSPHATASE"/>
    <property type="match status" value="1"/>
</dbReference>
<dbReference type="Proteomes" id="UP001314635">
    <property type="component" value="Unassembled WGS sequence"/>
</dbReference>
<proteinExistence type="inferred from homology"/>
<feature type="region of interest" description="Disordered" evidence="5">
    <location>
        <begin position="265"/>
        <end position="328"/>
    </location>
</feature>
<dbReference type="PRINTS" id="PR00502">
    <property type="entry name" value="NUDIXFAMILY"/>
</dbReference>
<keyword evidence="8" id="KW-1185">Reference proteome</keyword>
<dbReference type="PANTHER" id="PTHR43222">
    <property type="entry name" value="NUDIX HYDROLASE 23"/>
    <property type="match status" value="1"/>
</dbReference>
<evidence type="ECO:0000256" key="3">
    <source>
        <dbReference type="ARBA" id="ARBA00022842"/>
    </source>
</evidence>
<reference evidence="8" key="1">
    <citation type="journal article" date="2021" name="ISME J.">
        <title>Evolutionary origin and ecological implication of a unique nif island in free-living Bradyrhizobium lineages.</title>
        <authorList>
            <person name="Tao J."/>
        </authorList>
    </citation>
    <scope>NUCLEOTIDE SEQUENCE [LARGE SCALE GENOMIC DNA]</scope>
    <source>
        <strain evidence="8">SZCCT0094</strain>
    </source>
</reference>
<evidence type="ECO:0000256" key="1">
    <source>
        <dbReference type="ARBA" id="ARBA00001946"/>
    </source>
</evidence>
<accession>A0ABS5GFF5</accession>
<comment type="caution">
    <text evidence="7">The sequence shown here is derived from an EMBL/GenBank/DDBJ whole genome shotgun (WGS) entry which is preliminary data.</text>
</comment>
<dbReference type="CDD" id="cd03673">
    <property type="entry name" value="NUDIX_Ap6A_hydrolase"/>
    <property type="match status" value="1"/>
</dbReference>
<dbReference type="InterPro" id="IPR000086">
    <property type="entry name" value="NUDIX_hydrolase_dom"/>
</dbReference>
<comment type="similarity">
    <text evidence="4">Belongs to the Nudix hydrolase family.</text>
</comment>
<dbReference type="Gene3D" id="3.90.79.10">
    <property type="entry name" value="Nucleoside Triphosphate Pyrophosphohydrolase"/>
    <property type="match status" value="1"/>
</dbReference>
<evidence type="ECO:0000313" key="8">
    <source>
        <dbReference type="Proteomes" id="UP001314635"/>
    </source>
</evidence>
<dbReference type="PROSITE" id="PS00893">
    <property type="entry name" value="NUDIX_BOX"/>
    <property type="match status" value="1"/>
</dbReference>
<evidence type="ECO:0000256" key="2">
    <source>
        <dbReference type="ARBA" id="ARBA00022801"/>
    </source>
</evidence>
<keyword evidence="2 4" id="KW-0378">Hydrolase</keyword>
<keyword evidence="3" id="KW-0460">Magnesium</keyword>
<organism evidence="7 8">
    <name type="scientific">Bradyrhizobium denitrificans</name>
    <dbReference type="NCBI Taxonomy" id="2734912"/>
    <lineage>
        <taxon>Bacteria</taxon>
        <taxon>Pseudomonadati</taxon>
        <taxon>Pseudomonadota</taxon>
        <taxon>Alphaproteobacteria</taxon>
        <taxon>Hyphomicrobiales</taxon>
        <taxon>Nitrobacteraceae</taxon>
        <taxon>Bradyrhizobium</taxon>
    </lineage>
</organism>
<dbReference type="RefSeq" id="WP_172241522.1">
    <property type="nucleotide sequence ID" value="NZ_JABFDP010000032.1"/>
</dbReference>
<sequence length="328" mass="35026">MARAPIMAAGGIVLRREQPPRVAVVRLRKRDEWVLPKGKLDDGETPRDAAKREVLEETGHKVTVHEFLGTLVHDTGTRSKVVHYWRMEASGDQTQPLMDDVRAVDWLPLEAAVERLSRDHEKTFLETVGPYALAGLIRKAKAKPALEPKVAAEKAQAEKASAEKVQAEKVAAEKPATTKKRRSRVTLPSQVPGPPSEPAEAIPEIACEPAAEILPPLEPPAPAQPDTPAPLQVEAETMQPATPETERAPADLARVEAVAAAIKSLVPGSLAPAAEDARASAEAPSDMPNADAAAELRPDTASAAADEPNGGARRSLAQKMRAWLGRAA</sequence>
<protein>
    <submittedName>
        <fullName evidence="7">NUDIX domain-containing protein</fullName>
    </submittedName>
</protein>
<dbReference type="InterPro" id="IPR020084">
    <property type="entry name" value="NUDIX_hydrolase_CS"/>
</dbReference>
<feature type="region of interest" description="Disordered" evidence="5">
    <location>
        <begin position="160"/>
        <end position="200"/>
    </location>
</feature>
<evidence type="ECO:0000256" key="5">
    <source>
        <dbReference type="SAM" id="MobiDB-lite"/>
    </source>
</evidence>
<dbReference type="InterPro" id="IPR015797">
    <property type="entry name" value="NUDIX_hydrolase-like_dom_sf"/>
</dbReference>
<evidence type="ECO:0000256" key="4">
    <source>
        <dbReference type="RuleBase" id="RU003476"/>
    </source>
</evidence>
<comment type="cofactor">
    <cofactor evidence="1">
        <name>Mg(2+)</name>
        <dbReference type="ChEBI" id="CHEBI:18420"/>
    </cofactor>
</comment>
<dbReference type="EMBL" id="JAFCLK010000035">
    <property type="protein sequence ID" value="MBR1140024.1"/>
    <property type="molecule type" value="Genomic_DNA"/>
</dbReference>
<dbReference type="SUPFAM" id="SSF55811">
    <property type="entry name" value="Nudix"/>
    <property type="match status" value="1"/>
</dbReference>
<evidence type="ECO:0000259" key="6">
    <source>
        <dbReference type="PROSITE" id="PS51462"/>
    </source>
</evidence>
<gene>
    <name evidence="7" type="ORF">JQ619_30130</name>
</gene>
<dbReference type="PROSITE" id="PS51462">
    <property type="entry name" value="NUDIX"/>
    <property type="match status" value="1"/>
</dbReference>
<feature type="domain" description="Nudix hydrolase" evidence="6">
    <location>
        <begin position="5"/>
        <end position="130"/>
    </location>
</feature>
<dbReference type="InterPro" id="IPR020476">
    <property type="entry name" value="Nudix_hydrolase"/>
</dbReference>
<feature type="compositionally biased region" description="Basic and acidic residues" evidence="5">
    <location>
        <begin position="160"/>
        <end position="172"/>
    </location>
</feature>
<dbReference type="Pfam" id="PF00293">
    <property type="entry name" value="NUDIX"/>
    <property type="match status" value="1"/>
</dbReference>
<name>A0ABS5GFF5_9BRAD</name>
<evidence type="ECO:0000313" key="7">
    <source>
        <dbReference type="EMBL" id="MBR1140024.1"/>
    </source>
</evidence>